<protein>
    <submittedName>
        <fullName evidence="5">Glucose and ribitol dehydrogenase</fullName>
    </submittedName>
</protein>
<dbReference type="OrthoDB" id="47007at2759"/>
<dbReference type="FunFam" id="3.40.50.720:FF:000084">
    <property type="entry name" value="Short-chain dehydrogenase reductase"/>
    <property type="match status" value="1"/>
</dbReference>
<gene>
    <name evidence="5" type="ORF">THAR02_06627</name>
</gene>
<dbReference type="Proteomes" id="UP000034112">
    <property type="component" value="Unassembled WGS sequence"/>
</dbReference>
<evidence type="ECO:0000313" key="5">
    <source>
        <dbReference type="EMBL" id="KKP01269.1"/>
    </source>
</evidence>
<sequence length="319" mass="33773">MLAFGMLAVPLVTLFIGITLGHQTPEHETLIDPRNRYPANYTLPVQGFPGLQSNWHPRPDCGEHSYVGHGRLRGRRALITGGDSGIGRAIAIAFAREGADVAFNYLEVEESDARETVSFIRAAGQKAFTIPGDLRNESFCADLVHRAAASLGGLDIVVSHAGYAFEQAYIGNHSTESFEQTLRTNVYAPFFIARAAAPLLPPGSSLIFTASNIAVGSNARLVDYAATKAMLVSFTRSLALQLWPFGIRVNAVAPGGTLTNFLTTQGETTESINGAVSMIPAGRVAQPVEVAPAYVDLAEGINSYASGSVYGANGPTGGF</sequence>
<dbReference type="GO" id="GO:0016614">
    <property type="term" value="F:oxidoreductase activity, acting on CH-OH group of donors"/>
    <property type="evidence" value="ECO:0007669"/>
    <property type="project" value="UniProtKB-ARBA"/>
</dbReference>
<dbReference type="PRINTS" id="PR00081">
    <property type="entry name" value="GDHRDH"/>
</dbReference>
<dbReference type="EMBL" id="JOKZ01000204">
    <property type="protein sequence ID" value="KKP01269.1"/>
    <property type="molecule type" value="Genomic_DNA"/>
</dbReference>
<comment type="similarity">
    <text evidence="1">Belongs to the short-chain dehydrogenases/reductases (SDR) family.</text>
</comment>
<dbReference type="InterPro" id="IPR002347">
    <property type="entry name" value="SDR_fam"/>
</dbReference>
<proteinExistence type="inferred from homology"/>
<dbReference type="SUPFAM" id="SSF51735">
    <property type="entry name" value="NAD(P)-binding Rossmann-fold domains"/>
    <property type="match status" value="1"/>
</dbReference>
<evidence type="ECO:0000256" key="3">
    <source>
        <dbReference type="ARBA" id="ARBA00023002"/>
    </source>
</evidence>
<keyword evidence="3" id="KW-0560">Oxidoreductase</keyword>
<dbReference type="PANTHER" id="PTHR48107:SF16">
    <property type="entry name" value="NADPH-DEPENDENT ALDEHYDE REDUCTASE 1, CHLOROPLASTIC"/>
    <property type="match status" value="1"/>
</dbReference>
<dbReference type="InterPro" id="IPR036291">
    <property type="entry name" value="NAD(P)-bd_dom_sf"/>
</dbReference>
<dbReference type="Gene3D" id="3.40.50.720">
    <property type="entry name" value="NAD(P)-binding Rossmann-like Domain"/>
    <property type="match status" value="1"/>
</dbReference>
<evidence type="ECO:0000256" key="4">
    <source>
        <dbReference type="SAM" id="SignalP"/>
    </source>
</evidence>
<dbReference type="AlphaFoldDB" id="A0A0G0A819"/>
<feature type="signal peptide" evidence="4">
    <location>
        <begin position="1"/>
        <end position="21"/>
    </location>
</feature>
<keyword evidence="4" id="KW-0732">Signal</keyword>
<dbReference type="Pfam" id="PF13561">
    <property type="entry name" value="adh_short_C2"/>
    <property type="match status" value="1"/>
</dbReference>
<feature type="chain" id="PRO_5002530836" evidence="4">
    <location>
        <begin position="22"/>
        <end position="319"/>
    </location>
</feature>
<reference evidence="6" key="1">
    <citation type="journal article" date="2015" name="Genome Announc.">
        <title>Draft whole-genome sequence of the biocontrol agent Trichoderma harzianum T6776.</title>
        <authorList>
            <person name="Baroncelli R."/>
            <person name="Piaggeschi G."/>
            <person name="Fiorini L."/>
            <person name="Bertolini E."/>
            <person name="Zapparata A."/>
            <person name="Pe M.E."/>
            <person name="Sarrocco S."/>
            <person name="Vannacci G."/>
        </authorList>
    </citation>
    <scope>NUCLEOTIDE SEQUENCE [LARGE SCALE GENOMIC DNA]</scope>
    <source>
        <strain evidence="6">T6776</strain>
    </source>
</reference>
<organism evidence="5 6">
    <name type="scientific">Trichoderma harzianum</name>
    <name type="common">Hypocrea lixii</name>
    <dbReference type="NCBI Taxonomy" id="5544"/>
    <lineage>
        <taxon>Eukaryota</taxon>
        <taxon>Fungi</taxon>
        <taxon>Dikarya</taxon>
        <taxon>Ascomycota</taxon>
        <taxon>Pezizomycotina</taxon>
        <taxon>Sordariomycetes</taxon>
        <taxon>Hypocreomycetidae</taxon>
        <taxon>Hypocreales</taxon>
        <taxon>Hypocreaceae</taxon>
        <taxon>Trichoderma</taxon>
    </lineage>
</organism>
<comment type="caution">
    <text evidence="5">The sequence shown here is derived from an EMBL/GenBank/DDBJ whole genome shotgun (WGS) entry which is preliminary data.</text>
</comment>
<evidence type="ECO:0000313" key="6">
    <source>
        <dbReference type="Proteomes" id="UP000034112"/>
    </source>
</evidence>
<evidence type="ECO:0000256" key="1">
    <source>
        <dbReference type="ARBA" id="ARBA00006484"/>
    </source>
</evidence>
<evidence type="ECO:0000256" key="2">
    <source>
        <dbReference type="ARBA" id="ARBA00022857"/>
    </source>
</evidence>
<keyword evidence="2" id="KW-0521">NADP</keyword>
<dbReference type="PANTHER" id="PTHR48107">
    <property type="entry name" value="NADPH-DEPENDENT ALDEHYDE REDUCTASE-LIKE PROTEIN, CHLOROPLASTIC-RELATED"/>
    <property type="match status" value="1"/>
</dbReference>
<dbReference type="PRINTS" id="PR00080">
    <property type="entry name" value="SDRFAMILY"/>
</dbReference>
<name>A0A0G0A819_TRIHA</name>
<dbReference type="OMA" id="YIGNHAT"/>
<accession>A0A0G0A819</accession>